<feature type="transmembrane region" description="Helical" evidence="7">
    <location>
        <begin position="462"/>
        <end position="480"/>
    </location>
</feature>
<evidence type="ECO:0000313" key="8">
    <source>
        <dbReference type="EMBL" id="CAF0850978.1"/>
    </source>
</evidence>
<dbReference type="InterPro" id="IPR003841">
    <property type="entry name" value="Na/Pi_transpt"/>
</dbReference>
<evidence type="ECO:0000256" key="7">
    <source>
        <dbReference type="SAM" id="Phobius"/>
    </source>
</evidence>
<feature type="transmembrane region" description="Helical" evidence="7">
    <location>
        <begin position="486"/>
        <end position="507"/>
    </location>
</feature>
<evidence type="ECO:0000256" key="2">
    <source>
        <dbReference type="ARBA" id="ARBA00005808"/>
    </source>
</evidence>
<dbReference type="Pfam" id="PF02690">
    <property type="entry name" value="Na_Pi_cotrans"/>
    <property type="match status" value="2"/>
</dbReference>
<name>A0A813WE76_9BILA</name>
<comment type="caution">
    <text evidence="8">The sequence shown here is derived from an EMBL/GenBank/DDBJ whole genome shotgun (WGS) entry which is preliminary data.</text>
</comment>
<organism evidence="8 9">
    <name type="scientific">Brachionus calyciflorus</name>
    <dbReference type="NCBI Taxonomy" id="104777"/>
    <lineage>
        <taxon>Eukaryota</taxon>
        <taxon>Metazoa</taxon>
        <taxon>Spiralia</taxon>
        <taxon>Gnathifera</taxon>
        <taxon>Rotifera</taxon>
        <taxon>Eurotatoria</taxon>
        <taxon>Monogononta</taxon>
        <taxon>Pseudotrocha</taxon>
        <taxon>Ploima</taxon>
        <taxon>Brachionidae</taxon>
        <taxon>Brachionus</taxon>
    </lineage>
</organism>
<proteinExistence type="inferred from homology"/>
<keyword evidence="3" id="KW-1003">Cell membrane</keyword>
<gene>
    <name evidence="8" type="ORF">OXX778_LOCUS8949</name>
</gene>
<keyword evidence="6 7" id="KW-0472">Membrane</keyword>
<feature type="transmembrane region" description="Helical" evidence="7">
    <location>
        <begin position="74"/>
        <end position="95"/>
    </location>
</feature>
<dbReference type="GO" id="GO:0044341">
    <property type="term" value="P:sodium-dependent phosphate transport"/>
    <property type="evidence" value="ECO:0007669"/>
    <property type="project" value="InterPro"/>
</dbReference>
<feature type="transmembrane region" description="Helical" evidence="7">
    <location>
        <begin position="364"/>
        <end position="391"/>
    </location>
</feature>
<dbReference type="GO" id="GO:0016324">
    <property type="term" value="C:apical plasma membrane"/>
    <property type="evidence" value="ECO:0007669"/>
    <property type="project" value="UniProtKB-SubCell"/>
</dbReference>
<feature type="transmembrane region" description="Helical" evidence="7">
    <location>
        <begin position="555"/>
        <end position="575"/>
    </location>
</feature>
<evidence type="ECO:0000256" key="4">
    <source>
        <dbReference type="ARBA" id="ARBA00022692"/>
    </source>
</evidence>
<feature type="transmembrane region" description="Helical" evidence="7">
    <location>
        <begin position="528"/>
        <end position="549"/>
    </location>
</feature>
<feature type="transmembrane region" description="Helical" evidence="7">
    <location>
        <begin position="168"/>
        <end position="187"/>
    </location>
</feature>
<keyword evidence="4 7" id="KW-0812">Transmembrane</keyword>
<feature type="transmembrane region" description="Helical" evidence="7">
    <location>
        <begin position="115"/>
        <end position="136"/>
    </location>
</feature>
<sequence length="710" mass="79885">MKNIAFVASDEPENTFKFHSINNLKSKSNGLNSIKQKNELKDKGLNTNNDLKQQDSENKIPERDWSNFSKAEKLSYTIFSIIKIIVFIILLYFFLLSLNFMTIGFTLVSPYALKIGHIIKFLLSNPFAALSIGIIATAIMQNATATTSIAVTMVGAGIIPSVKSAIPIIMGSNIGTCVTNSFIALTLSGDPNEFKRAFSAATLNDMFNFLTTGVLLTIEIIFDFLYIVSDKLTNLMPFDNPDAMKSANFIGVILNPVCDLFIKIDNDAVDAVNLGSNTTQIALRCCEKPIYTQLVNNSNLTNTIISMFNLTLESNISLKNLTNLTEYQDYFFVNETLFINKTGCKKCGYWCMPMLRSFGDGGTGLFWIIISLIVLIACLFGIVKVLSLLIVGPIAHGVRKAINASFPGKMKWFTQVVLFIVSFLLTLIVQSSNIITATLVPLCGIGIVTLQRVYVMTLGSNIGTTLTGILSAFTQPVSSLKKAMQLAFVYTLFNSLGVIFWLPLPFLRFPKVLARKLGNIIFEYKWFLYVYVSLVYFIGPLVLLGLALVPYWIGLAVFGIPIIIFFIGFLSLVVLRKKVPKILPEKLRNFDWLPNWMRSLDFYDRKMKNISCSCFSSKKIKFENKGTNTEEDDEENDKEDEAGFIPDIIRRFSVIDSVVKEARIYARRNTIVSNPDSSEDEHDSQAVKEFRRKSRTSFYKNHHDERNYRF</sequence>
<feature type="transmembrane region" description="Helical" evidence="7">
    <location>
        <begin position="207"/>
        <end position="228"/>
    </location>
</feature>
<accession>A0A813WE76</accession>
<dbReference type="OrthoDB" id="76259at2759"/>
<protein>
    <submittedName>
        <fullName evidence="8">Uncharacterized protein</fullName>
    </submittedName>
</protein>
<evidence type="ECO:0000256" key="5">
    <source>
        <dbReference type="ARBA" id="ARBA00022989"/>
    </source>
</evidence>
<dbReference type="NCBIfam" id="NF037997">
    <property type="entry name" value="Na_Pi_symport"/>
    <property type="match status" value="1"/>
</dbReference>
<evidence type="ECO:0000313" key="9">
    <source>
        <dbReference type="Proteomes" id="UP000663879"/>
    </source>
</evidence>
<reference evidence="8" key="1">
    <citation type="submission" date="2021-02" db="EMBL/GenBank/DDBJ databases">
        <authorList>
            <person name="Nowell W R."/>
        </authorList>
    </citation>
    <scope>NUCLEOTIDE SEQUENCE</scope>
    <source>
        <strain evidence="8">Ploen Becks lab</strain>
    </source>
</reference>
<dbReference type="AlphaFoldDB" id="A0A813WE76"/>
<evidence type="ECO:0000256" key="3">
    <source>
        <dbReference type="ARBA" id="ARBA00022475"/>
    </source>
</evidence>
<evidence type="ECO:0000256" key="6">
    <source>
        <dbReference type="ARBA" id="ARBA00023136"/>
    </source>
</evidence>
<comment type="similarity">
    <text evidence="2">Belongs to the SLC34A transporter family.</text>
</comment>
<keyword evidence="9" id="KW-1185">Reference proteome</keyword>
<comment type="subcellular location">
    <subcellularLocation>
        <location evidence="1">Apical cell membrane</location>
        <topology evidence="1">Multi-pass membrane protein</topology>
    </subcellularLocation>
</comment>
<evidence type="ECO:0000256" key="1">
    <source>
        <dbReference type="ARBA" id="ARBA00004424"/>
    </source>
</evidence>
<dbReference type="PANTHER" id="PTHR10010">
    <property type="entry name" value="SOLUTE CARRIER FAMILY 34 SODIUM PHOSPHATE , MEMBER 2-RELATED"/>
    <property type="match status" value="1"/>
</dbReference>
<dbReference type="PANTHER" id="PTHR10010:SF46">
    <property type="entry name" value="SODIUM-DEPENDENT PHOSPHATE TRANSPORT PROTEIN 2B"/>
    <property type="match status" value="1"/>
</dbReference>
<keyword evidence="5 7" id="KW-1133">Transmembrane helix</keyword>
<dbReference type="GO" id="GO:0005436">
    <property type="term" value="F:sodium:phosphate symporter activity"/>
    <property type="evidence" value="ECO:0007669"/>
    <property type="project" value="InterPro"/>
</dbReference>
<dbReference type="Proteomes" id="UP000663879">
    <property type="component" value="Unassembled WGS sequence"/>
</dbReference>
<feature type="transmembrane region" description="Helical" evidence="7">
    <location>
        <begin position="412"/>
        <end position="429"/>
    </location>
</feature>
<dbReference type="EMBL" id="CAJNOC010001278">
    <property type="protein sequence ID" value="CAF0850978.1"/>
    <property type="molecule type" value="Genomic_DNA"/>
</dbReference>